<dbReference type="SUPFAM" id="SSF51735">
    <property type="entry name" value="NAD(P)-binding Rossmann-fold domains"/>
    <property type="match status" value="1"/>
</dbReference>
<proteinExistence type="inferred from homology"/>
<evidence type="ECO:0000256" key="3">
    <source>
        <dbReference type="ARBA" id="ARBA00012929"/>
    </source>
</evidence>
<evidence type="ECO:0000259" key="7">
    <source>
        <dbReference type="Pfam" id="PF04321"/>
    </source>
</evidence>
<reference evidence="8 9" key="1">
    <citation type="submission" date="2019-03" db="EMBL/GenBank/DDBJ databases">
        <title>Genomic Encyclopedia of Type Strains, Phase IV (KMG-IV): sequencing the most valuable type-strain genomes for metagenomic binning, comparative biology and taxonomic classification.</title>
        <authorList>
            <person name="Goeker M."/>
        </authorList>
    </citation>
    <scope>NUCLEOTIDE SEQUENCE [LARGE SCALE GENOMIC DNA]</scope>
    <source>
        <strain evidence="8 9">DSM 21100</strain>
    </source>
</reference>
<dbReference type="UniPathway" id="UPA00124"/>
<evidence type="ECO:0000256" key="6">
    <source>
        <dbReference type="RuleBase" id="RU364082"/>
    </source>
</evidence>
<evidence type="ECO:0000256" key="1">
    <source>
        <dbReference type="ARBA" id="ARBA00004781"/>
    </source>
</evidence>
<keyword evidence="9" id="KW-1185">Reference proteome</keyword>
<dbReference type="InterPro" id="IPR005913">
    <property type="entry name" value="dTDP_dehydrorham_reduct"/>
</dbReference>
<dbReference type="Pfam" id="PF04321">
    <property type="entry name" value="RmlD_sub_bind"/>
    <property type="match status" value="1"/>
</dbReference>
<keyword evidence="6" id="KW-0521">NADP</keyword>
<dbReference type="EMBL" id="SMAD01000026">
    <property type="protein sequence ID" value="TCS83894.1"/>
    <property type="molecule type" value="Genomic_DNA"/>
</dbReference>
<feature type="domain" description="RmlD-like substrate binding" evidence="7">
    <location>
        <begin position="3"/>
        <end position="296"/>
    </location>
</feature>
<dbReference type="CDD" id="cd05254">
    <property type="entry name" value="dTDP_HR_like_SDR_e"/>
    <property type="match status" value="1"/>
</dbReference>
<evidence type="ECO:0000256" key="5">
    <source>
        <dbReference type="ARBA" id="ARBA00048200"/>
    </source>
</evidence>
<dbReference type="InterPro" id="IPR029903">
    <property type="entry name" value="RmlD-like-bd"/>
</dbReference>
<protein>
    <recommendedName>
        <fullName evidence="4 6">dTDP-4-dehydrorhamnose reductase</fullName>
        <ecNumber evidence="3 6">1.1.1.133</ecNumber>
    </recommendedName>
</protein>
<dbReference type="EC" id="1.1.1.133" evidence="3 6"/>
<comment type="pathway">
    <text evidence="1 6">Carbohydrate biosynthesis; dTDP-L-rhamnose biosynthesis.</text>
</comment>
<name>A0A4R3KLY1_9SPHI</name>
<organism evidence="8 9">
    <name type="scientific">Anseongella ginsenosidimutans</name>
    <dbReference type="NCBI Taxonomy" id="496056"/>
    <lineage>
        <taxon>Bacteria</taxon>
        <taxon>Pseudomonadati</taxon>
        <taxon>Bacteroidota</taxon>
        <taxon>Sphingobacteriia</taxon>
        <taxon>Sphingobacteriales</taxon>
        <taxon>Sphingobacteriaceae</taxon>
        <taxon>Anseongella</taxon>
    </lineage>
</organism>
<evidence type="ECO:0000313" key="9">
    <source>
        <dbReference type="Proteomes" id="UP000295807"/>
    </source>
</evidence>
<comment type="caution">
    <text evidence="8">The sequence shown here is derived from an EMBL/GenBank/DDBJ whole genome shotgun (WGS) entry which is preliminary data.</text>
</comment>
<dbReference type="Proteomes" id="UP000295807">
    <property type="component" value="Unassembled WGS sequence"/>
</dbReference>
<keyword evidence="6" id="KW-0560">Oxidoreductase</keyword>
<sequence>MQTILVTGSNGLLGQKLTSLLKDNPEYQLVATSKGPDRYPGKGGYLYREMDIRDENQVQEVIATHRPDVIIHTAAMTNVDACEKDREGCRRLNVDATRYLVNAAGKQNAFFIHLSTDFIFNGESGPYREEDHPDPLSYYGNTKLESETIVRESSAEWAILRTIIVYGVVQDMSRSNIVLWAKGALEKGQPINVVNDQFRMPTLAEDLAEACVLTAKKRARGIFHVSGEDYMSILELVQRVARFFNLDESVITPIPAATLNQAAKRPPKTGFILDKARRELNYHPHSFEEGLEIVKKQLSSTP</sequence>
<evidence type="ECO:0000256" key="4">
    <source>
        <dbReference type="ARBA" id="ARBA00017099"/>
    </source>
</evidence>
<comment type="function">
    <text evidence="6">Catalyzes the reduction of dTDP-6-deoxy-L-lyxo-4-hexulose to yield dTDP-L-rhamnose.</text>
</comment>
<evidence type="ECO:0000256" key="2">
    <source>
        <dbReference type="ARBA" id="ARBA00010944"/>
    </source>
</evidence>
<dbReference type="PANTHER" id="PTHR10491:SF4">
    <property type="entry name" value="METHIONINE ADENOSYLTRANSFERASE 2 SUBUNIT BETA"/>
    <property type="match status" value="1"/>
</dbReference>
<dbReference type="OrthoDB" id="9803892at2"/>
<gene>
    <name evidence="8" type="ORF">EDD80_1268</name>
</gene>
<comment type="catalytic activity">
    <reaction evidence="5">
        <text>dTDP-beta-L-rhamnose + NADP(+) = dTDP-4-dehydro-beta-L-rhamnose + NADPH + H(+)</text>
        <dbReference type="Rhea" id="RHEA:21796"/>
        <dbReference type="ChEBI" id="CHEBI:15378"/>
        <dbReference type="ChEBI" id="CHEBI:57510"/>
        <dbReference type="ChEBI" id="CHEBI:57783"/>
        <dbReference type="ChEBI" id="CHEBI:58349"/>
        <dbReference type="ChEBI" id="CHEBI:62830"/>
        <dbReference type="EC" id="1.1.1.133"/>
    </reaction>
</comment>
<dbReference type="PANTHER" id="PTHR10491">
    <property type="entry name" value="DTDP-4-DEHYDRORHAMNOSE REDUCTASE"/>
    <property type="match status" value="1"/>
</dbReference>
<dbReference type="InterPro" id="IPR036291">
    <property type="entry name" value="NAD(P)-bd_dom_sf"/>
</dbReference>
<dbReference type="RefSeq" id="WP_132130796.1">
    <property type="nucleotide sequence ID" value="NZ_CP042432.1"/>
</dbReference>
<dbReference type="GO" id="GO:0008831">
    <property type="term" value="F:dTDP-4-dehydrorhamnose reductase activity"/>
    <property type="evidence" value="ECO:0007669"/>
    <property type="project" value="UniProtKB-EC"/>
</dbReference>
<dbReference type="AlphaFoldDB" id="A0A4R3KLY1"/>
<comment type="similarity">
    <text evidence="2 6">Belongs to the dTDP-4-dehydrorhamnose reductase family.</text>
</comment>
<dbReference type="GO" id="GO:0019305">
    <property type="term" value="P:dTDP-rhamnose biosynthetic process"/>
    <property type="evidence" value="ECO:0007669"/>
    <property type="project" value="UniProtKB-UniPathway"/>
</dbReference>
<dbReference type="Gene3D" id="3.40.50.720">
    <property type="entry name" value="NAD(P)-binding Rossmann-like Domain"/>
    <property type="match status" value="1"/>
</dbReference>
<evidence type="ECO:0000313" key="8">
    <source>
        <dbReference type="EMBL" id="TCS83894.1"/>
    </source>
</evidence>
<accession>A0A4R3KLY1</accession>